<evidence type="ECO:0000256" key="13">
    <source>
        <dbReference type="ARBA" id="ARBA00023157"/>
    </source>
</evidence>
<dbReference type="Gene3D" id="3.30.450.20">
    <property type="entry name" value="PAS domain"/>
    <property type="match status" value="1"/>
</dbReference>
<dbReference type="PANTHER" id="PTHR10166:SF63">
    <property type="entry name" value="STRAIGHTJACKET, ISOFORM C"/>
    <property type="match status" value="1"/>
</dbReference>
<keyword evidence="3" id="KW-0109">Calcium transport</keyword>
<dbReference type="Proteomes" id="UP001627154">
    <property type="component" value="Unassembled WGS sequence"/>
</dbReference>
<proteinExistence type="predicted"/>
<dbReference type="PROSITE" id="PS50234">
    <property type="entry name" value="VWFA"/>
    <property type="match status" value="1"/>
</dbReference>
<evidence type="ECO:0000256" key="12">
    <source>
        <dbReference type="ARBA" id="ARBA00023136"/>
    </source>
</evidence>
<dbReference type="PANTHER" id="PTHR10166">
    <property type="entry name" value="VOLTAGE-DEPENDENT CALCIUM CHANNEL SUBUNIT ALPHA-2/DELTA-RELATED"/>
    <property type="match status" value="1"/>
</dbReference>
<evidence type="ECO:0000313" key="18">
    <source>
        <dbReference type="Proteomes" id="UP001627154"/>
    </source>
</evidence>
<comment type="subcellular location">
    <subcellularLocation>
        <location evidence="1">Membrane</location>
        <topology evidence="1">Single-pass type I membrane protein</topology>
    </subcellularLocation>
</comment>
<keyword evidence="15" id="KW-0407">Ion channel</keyword>
<dbReference type="SMART" id="SM00327">
    <property type="entry name" value="VWA"/>
    <property type="match status" value="1"/>
</dbReference>
<feature type="domain" description="VWFA" evidence="16">
    <location>
        <begin position="250"/>
        <end position="463"/>
    </location>
</feature>
<accession>A0ABD2WPI4</accession>
<evidence type="ECO:0000313" key="17">
    <source>
        <dbReference type="EMBL" id="KAL3394809.1"/>
    </source>
</evidence>
<keyword evidence="12" id="KW-0472">Membrane</keyword>
<evidence type="ECO:0000256" key="9">
    <source>
        <dbReference type="ARBA" id="ARBA00022882"/>
    </source>
</evidence>
<keyword evidence="7" id="KW-0732">Signal</keyword>
<evidence type="ECO:0000256" key="15">
    <source>
        <dbReference type="ARBA" id="ARBA00023303"/>
    </source>
</evidence>
<dbReference type="FunFam" id="3.40.50.410:FF:000007">
    <property type="entry name" value="Calcium voltage-gated channel auxiliary subunit alpha2delta 3"/>
    <property type="match status" value="1"/>
</dbReference>
<keyword evidence="4" id="KW-0107">Calcium channel</keyword>
<sequence>MSQTWSSSSSVDLRPRYRPATLLFVFIVFQRFRCVVPQEISLSDVKAWSDKLSFELLQLGNYVTNIEKFQEVYDPVEIKINDGKGLVESMAKNIENMLSSKVDAIQRIMDVAESTALAASTTDAMPEPPDEEYEYKDAKNHSHIPTSYSEHFGGKVNLNFSAVHVPTTVYGRAKEVLKAIRWSEELDSTFKNNYRTDASLSWQYFGSSTGFMRQYPALNWKPNGSDVHNPDLFDCRTRSWYIEAATSPKDVLILVDTSGSMTGMRKEIARHVVNNILDTLGNNDYVNIFKFSNVTEMVGHLTTSFDNNFVPSGILKCLFVLQAVPCFGDGLVQANLANIRELKNGMAEMNTERIANFSMILTYAFDLLEEYRAERKGACCNQAIMLITDGVPDNYKEIFQRYNWANNPDNPDQADMPVRIFTYIIGREVADVRDSRWMACANRGYFVHLSTLAEVREQVLNYISVMARPLVLNLTMHPTIWTPVYADIADPKITDWLWDKKERNDQKERYWIYRRNKKSMYLEDELAQYVKRIRKHPNLAGDMYKYRLMTSVSMPVFDRRENANITEQVLVKNAYWVTQTRETRIANLLGVAGTDVPVDDIKQLMAPHLLGVHGYAFIVTNNGFILTHPDLRPVFQGILKPAYNSVDMAEVELTEGDEEPRLFNELLLKFREDVIYQKDHSDAHMHTKYHYDGVKRVGKMKRKYDSARIGNTPFTVVVSLPLHGAYDTTYSIHASQDIRRMKTDTGKEAKDYFKGKNWRIHPDWLYCKFYRRNPHKLSSRMKQLKHNINKHHKTPQKNSYYFENSHTFPTPEDSLRHFLERASQPGWNWGKMPYESSSQNVKKSEETTEGQYCDKKLFDSLIFDGAKTEWFADPKTSRNEKGSLARLMKLLSRQEFHQRFGFTLSFVATRSGLTRWQDFLLNDEEEPPSEPGPDHFSRLYPRAIDEIWYKRAVEQYYVQAGSFVFSIPIDDDGAENTTLVTASRAVFVGNSSMKAPAAVVGFQMTHTAFQGLFQNITFACNGGGKQCERHCGDNDTDCFLVDNHGYIVAAKDASDAGRFLGDVHGLVMRSLIERDVFEKITVFDYQAVCFRDMAETSDGNILLTPLKSLAIAASWLYGQMAIAMARAGFWSWDYAEAVAYPNEPEMELEKFETQAPPLDMEKLKEFKRKPAAEIKDDQIYDKLIRIKRTRPEPCDQKVDLYLLRNITPANQVLDDPNTDITGCEYLKYMVQPVNSTNMILLVIDNRACQNVIFRMSVEPREVTSINGSLACQKTLSDLPRLKPSSCIRSHPKESEIKDLCGGASSLLDRGHLLWARLVACGILVPTLVVKFLLS</sequence>
<organism evidence="17 18">
    <name type="scientific">Trichogramma kaykai</name>
    <dbReference type="NCBI Taxonomy" id="54128"/>
    <lineage>
        <taxon>Eukaryota</taxon>
        <taxon>Metazoa</taxon>
        <taxon>Ecdysozoa</taxon>
        <taxon>Arthropoda</taxon>
        <taxon>Hexapoda</taxon>
        <taxon>Insecta</taxon>
        <taxon>Pterygota</taxon>
        <taxon>Neoptera</taxon>
        <taxon>Endopterygota</taxon>
        <taxon>Hymenoptera</taxon>
        <taxon>Apocrita</taxon>
        <taxon>Proctotrupomorpha</taxon>
        <taxon>Chalcidoidea</taxon>
        <taxon>Trichogrammatidae</taxon>
        <taxon>Trichogramma</taxon>
    </lineage>
</organism>
<dbReference type="SUPFAM" id="SSF53300">
    <property type="entry name" value="vWA-like"/>
    <property type="match status" value="1"/>
</dbReference>
<dbReference type="Pfam" id="PF08473">
    <property type="entry name" value="VGCC_alpha2"/>
    <property type="match status" value="1"/>
</dbReference>
<evidence type="ECO:0000256" key="10">
    <source>
        <dbReference type="ARBA" id="ARBA00022989"/>
    </source>
</evidence>
<evidence type="ECO:0000256" key="4">
    <source>
        <dbReference type="ARBA" id="ARBA00022673"/>
    </source>
</evidence>
<protein>
    <recommendedName>
        <fullName evidence="16">VWFA domain-containing protein</fullName>
    </recommendedName>
</protein>
<dbReference type="InterPro" id="IPR002035">
    <property type="entry name" value="VWF_A"/>
</dbReference>
<dbReference type="InterPro" id="IPR051173">
    <property type="entry name" value="Ca_channel_alpha-2/delta"/>
</dbReference>
<evidence type="ECO:0000256" key="11">
    <source>
        <dbReference type="ARBA" id="ARBA00023065"/>
    </source>
</evidence>
<dbReference type="GO" id="GO:0046872">
    <property type="term" value="F:metal ion binding"/>
    <property type="evidence" value="ECO:0007669"/>
    <property type="project" value="UniProtKB-KW"/>
</dbReference>
<keyword evidence="5" id="KW-0812">Transmembrane</keyword>
<dbReference type="Gene3D" id="3.40.50.410">
    <property type="entry name" value="von Willebrand factor, type A domain"/>
    <property type="match status" value="1"/>
</dbReference>
<keyword evidence="10" id="KW-1133">Transmembrane helix</keyword>
<evidence type="ECO:0000256" key="14">
    <source>
        <dbReference type="ARBA" id="ARBA00023180"/>
    </source>
</evidence>
<dbReference type="FunFam" id="3.30.450.20:FF:000057">
    <property type="entry name" value="Voltage-dependent calcium channel subunit alpha-2/delta-4"/>
    <property type="match status" value="1"/>
</dbReference>
<dbReference type="GO" id="GO:0005262">
    <property type="term" value="F:calcium channel activity"/>
    <property type="evidence" value="ECO:0007669"/>
    <property type="project" value="UniProtKB-KW"/>
</dbReference>
<evidence type="ECO:0000256" key="6">
    <source>
        <dbReference type="ARBA" id="ARBA00022723"/>
    </source>
</evidence>
<evidence type="ECO:0000259" key="16">
    <source>
        <dbReference type="PROSITE" id="PS50234"/>
    </source>
</evidence>
<dbReference type="InterPro" id="IPR013680">
    <property type="entry name" value="VDCC_a2/dsu"/>
</dbReference>
<comment type="caution">
    <text evidence="17">The sequence shown here is derived from an EMBL/GenBank/DDBJ whole genome shotgun (WGS) entry which is preliminary data.</text>
</comment>
<gene>
    <name evidence="17" type="ORF">TKK_011081</name>
</gene>
<keyword evidence="2" id="KW-0813">Transport</keyword>
<dbReference type="InterPro" id="IPR036465">
    <property type="entry name" value="vWFA_dom_sf"/>
</dbReference>
<dbReference type="CDD" id="cd01463">
    <property type="entry name" value="vWA_VGCC_like"/>
    <property type="match status" value="1"/>
</dbReference>
<keyword evidence="9" id="KW-0851">Voltage-gated channel</keyword>
<keyword evidence="13" id="KW-1015">Disulfide bond</keyword>
<keyword evidence="11" id="KW-0406">Ion transport</keyword>
<evidence type="ECO:0000256" key="2">
    <source>
        <dbReference type="ARBA" id="ARBA00022448"/>
    </source>
</evidence>
<name>A0ABD2WPI4_9HYME</name>
<dbReference type="GO" id="GO:0034702">
    <property type="term" value="C:monoatomic ion channel complex"/>
    <property type="evidence" value="ECO:0007669"/>
    <property type="project" value="UniProtKB-KW"/>
</dbReference>
<keyword evidence="6" id="KW-0479">Metal-binding</keyword>
<evidence type="ECO:0000256" key="8">
    <source>
        <dbReference type="ARBA" id="ARBA00022837"/>
    </source>
</evidence>
<dbReference type="CDD" id="cd18774">
    <property type="entry name" value="PDC2_HK_sensor"/>
    <property type="match status" value="1"/>
</dbReference>
<keyword evidence="14" id="KW-0325">Glycoprotein</keyword>
<evidence type="ECO:0000256" key="1">
    <source>
        <dbReference type="ARBA" id="ARBA00004479"/>
    </source>
</evidence>
<evidence type="ECO:0000256" key="7">
    <source>
        <dbReference type="ARBA" id="ARBA00022729"/>
    </source>
</evidence>
<reference evidence="17 18" key="1">
    <citation type="journal article" date="2024" name="bioRxiv">
        <title>A reference genome for Trichogramma kaykai: A tiny desert-dwelling parasitoid wasp with competing sex-ratio distorters.</title>
        <authorList>
            <person name="Culotta J."/>
            <person name="Lindsey A.R."/>
        </authorList>
    </citation>
    <scope>NUCLEOTIDE SEQUENCE [LARGE SCALE GENOMIC DNA]</scope>
    <source>
        <strain evidence="17 18">KSX58</strain>
    </source>
</reference>
<dbReference type="EMBL" id="JBJJXI010000088">
    <property type="protein sequence ID" value="KAL3394809.1"/>
    <property type="molecule type" value="Genomic_DNA"/>
</dbReference>
<keyword evidence="18" id="KW-1185">Reference proteome</keyword>
<evidence type="ECO:0000256" key="3">
    <source>
        <dbReference type="ARBA" id="ARBA00022568"/>
    </source>
</evidence>
<dbReference type="InterPro" id="IPR013608">
    <property type="entry name" value="VWA_N"/>
</dbReference>
<keyword evidence="8" id="KW-0106">Calcium</keyword>
<dbReference type="Pfam" id="PF08399">
    <property type="entry name" value="VWA_N"/>
    <property type="match status" value="1"/>
</dbReference>
<evidence type="ECO:0000256" key="5">
    <source>
        <dbReference type="ARBA" id="ARBA00022692"/>
    </source>
</evidence>